<proteinExistence type="predicted"/>
<dbReference type="PANTHER" id="PTHR34504">
    <property type="entry name" value="ANTITOXIN HICB"/>
    <property type="match status" value="1"/>
</dbReference>
<sequence>MQKFLIVVEKGGDNYSAYVPDLPGGIATGKTKEEVEEHMIEEMEFHIQGHLQDEPSPLKTDSIPQ</sequence>
<dbReference type="InterPro" id="IPR051404">
    <property type="entry name" value="TA_system_antitoxin"/>
</dbReference>
<reference evidence="2 3" key="1">
    <citation type="submission" date="2018-05" db="EMBL/GenBank/DDBJ databases">
        <title>Draft genome of Methanospirillum stamsii Pt1.</title>
        <authorList>
            <person name="Dueholm M.S."/>
            <person name="Nielsen P.H."/>
            <person name="Bakmann L.F."/>
            <person name="Otzen D.E."/>
        </authorList>
    </citation>
    <scope>NUCLEOTIDE SEQUENCE [LARGE SCALE GENOMIC DNA]</scope>
    <source>
        <strain evidence="2 3">Pt1</strain>
    </source>
</reference>
<dbReference type="InterPro" id="IPR031807">
    <property type="entry name" value="HicB-like"/>
</dbReference>
<dbReference type="Proteomes" id="UP000245934">
    <property type="component" value="Unassembled WGS sequence"/>
</dbReference>
<dbReference type="AlphaFoldDB" id="A0A2V2NJF9"/>
<gene>
    <name evidence="2" type="ORF">DLD82_04870</name>
</gene>
<comment type="caution">
    <text evidence="2">The sequence shown here is derived from an EMBL/GenBank/DDBJ whole genome shotgun (WGS) entry which is preliminary data.</text>
</comment>
<dbReference type="SUPFAM" id="SSF143100">
    <property type="entry name" value="TTHA1013/TTHA0281-like"/>
    <property type="match status" value="1"/>
</dbReference>
<organism evidence="2 3">
    <name type="scientific">Methanospirillum stamsii</name>
    <dbReference type="NCBI Taxonomy" id="1277351"/>
    <lineage>
        <taxon>Archaea</taxon>
        <taxon>Methanobacteriati</taxon>
        <taxon>Methanobacteriota</taxon>
        <taxon>Stenosarchaea group</taxon>
        <taxon>Methanomicrobia</taxon>
        <taxon>Methanomicrobiales</taxon>
        <taxon>Methanospirillaceae</taxon>
        <taxon>Methanospirillum</taxon>
    </lineage>
</organism>
<protein>
    <recommendedName>
        <fullName evidence="1">HicB-like antitoxin of toxin-antitoxin system domain-containing protein</fullName>
    </recommendedName>
</protein>
<name>A0A2V2NJF9_9EURY</name>
<dbReference type="PANTHER" id="PTHR34504:SF2">
    <property type="entry name" value="UPF0150 PROTEIN SSL0259"/>
    <property type="match status" value="1"/>
</dbReference>
<dbReference type="GeneID" id="97609607"/>
<dbReference type="Pfam" id="PF15919">
    <property type="entry name" value="HicB_lk_antitox"/>
    <property type="match status" value="1"/>
</dbReference>
<evidence type="ECO:0000313" key="3">
    <source>
        <dbReference type="Proteomes" id="UP000245934"/>
    </source>
</evidence>
<evidence type="ECO:0000313" key="2">
    <source>
        <dbReference type="EMBL" id="PWR75463.1"/>
    </source>
</evidence>
<dbReference type="InterPro" id="IPR035069">
    <property type="entry name" value="TTHA1013/TTHA0281-like"/>
</dbReference>
<dbReference type="OrthoDB" id="133743at2157"/>
<evidence type="ECO:0000259" key="1">
    <source>
        <dbReference type="Pfam" id="PF15919"/>
    </source>
</evidence>
<keyword evidence="3" id="KW-1185">Reference proteome</keyword>
<accession>A0A2V2NJF9</accession>
<dbReference type="EMBL" id="QGMZ01000010">
    <property type="protein sequence ID" value="PWR75463.1"/>
    <property type="molecule type" value="Genomic_DNA"/>
</dbReference>
<dbReference type="Gene3D" id="3.30.160.250">
    <property type="match status" value="1"/>
</dbReference>
<dbReference type="RefSeq" id="WP_109939982.1">
    <property type="nucleotide sequence ID" value="NZ_CP176366.1"/>
</dbReference>
<feature type="domain" description="HicB-like antitoxin of toxin-antitoxin system" evidence="1">
    <location>
        <begin position="4"/>
        <end position="63"/>
    </location>
</feature>